<dbReference type="KEGG" id="pfj:MYCFIDRAFT_178868"/>
<dbReference type="Proteomes" id="UP000016932">
    <property type="component" value="Unassembled WGS sequence"/>
</dbReference>
<accession>M3A2V7</accession>
<dbReference type="HOGENOM" id="CLU_806813_0_0_1"/>
<dbReference type="VEuPathDB" id="FungiDB:MYCFIDRAFT_178868"/>
<evidence type="ECO:0000313" key="1">
    <source>
        <dbReference type="EMBL" id="EME78761.1"/>
    </source>
</evidence>
<gene>
    <name evidence="1" type="ORF">MYCFIDRAFT_178868</name>
</gene>
<reference evidence="1 2" key="1">
    <citation type="journal article" date="2012" name="PLoS Pathog.">
        <title>Diverse lifestyles and strategies of plant pathogenesis encoded in the genomes of eighteen Dothideomycetes fungi.</title>
        <authorList>
            <person name="Ohm R.A."/>
            <person name="Feau N."/>
            <person name="Henrissat B."/>
            <person name="Schoch C.L."/>
            <person name="Horwitz B.A."/>
            <person name="Barry K.W."/>
            <person name="Condon B.J."/>
            <person name="Copeland A.C."/>
            <person name="Dhillon B."/>
            <person name="Glaser F."/>
            <person name="Hesse C.N."/>
            <person name="Kosti I."/>
            <person name="LaButti K."/>
            <person name="Lindquist E.A."/>
            <person name="Lucas S."/>
            <person name="Salamov A.A."/>
            <person name="Bradshaw R.E."/>
            <person name="Ciuffetti L."/>
            <person name="Hamelin R.C."/>
            <person name="Kema G.H.J."/>
            <person name="Lawrence C."/>
            <person name="Scott J.A."/>
            <person name="Spatafora J.W."/>
            <person name="Turgeon B.G."/>
            <person name="de Wit P.J.G.M."/>
            <person name="Zhong S."/>
            <person name="Goodwin S.B."/>
            <person name="Grigoriev I.V."/>
        </authorList>
    </citation>
    <scope>NUCLEOTIDE SEQUENCE [LARGE SCALE GENOMIC DNA]</scope>
    <source>
        <strain evidence="1 2">CIRAD86</strain>
    </source>
</reference>
<name>M3A2V7_PSEFD</name>
<dbReference type="RefSeq" id="XP_007931047.1">
    <property type="nucleotide sequence ID" value="XM_007932856.1"/>
</dbReference>
<organism evidence="1 2">
    <name type="scientific">Pseudocercospora fijiensis (strain CIRAD86)</name>
    <name type="common">Black leaf streak disease fungus</name>
    <name type="synonym">Mycosphaerella fijiensis</name>
    <dbReference type="NCBI Taxonomy" id="383855"/>
    <lineage>
        <taxon>Eukaryota</taxon>
        <taxon>Fungi</taxon>
        <taxon>Dikarya</taxon>
        <taxon>Ascomycota</taxon>
        <taxon>Pezizomycotina</taxon>
        <taxon>Dothideomycetes</taxon>
        <taxon>Dothideomycetidae</taxon>
        <taxon>Mycosphaerellales</taxon>
        <taxon>Mycosphaerellaceae</taxon>
        <taxon>Pseudocercospora</taxon>
    </lineage>
</organism>
<keyword evidence="2" id="KW-1185">Reference proteome</keyword>
<evidence type="ECO:0000313" key="2">
    <source>
        <dbReference type="Proteomes" id="UP000016932"/>
    </source>
</evidence>
<dbReference type="AlphaFoldDB" id="M3A2V7"/>
<sequence length="344" mass="36481">MRSSRVVVRYRIVGRWKKEPTTCHTKNLLALKQQGAETEIVLYKEFLFPAEPPKPTPQPTAVAQITVPTPSPNLYEHHPTIRLRSPAETIVLPLDGSTILASKTVVTVAAGQTTLASGAAAIIDGYLVAFESGHIVIDGRTTEYFGSGATSKLEANFLLLKSSRPIGAAKSAHLQLLTEQSYIWARQRHIIEFQPDKLTVDGSKTVEFTALASAFPSVATLSITPSLTLSAFETVITGSDGHTTEEAIIGSETLFAGGPQITLDGEVISLASDGNLVVNGTETIEFSPARNSATSSVTSGNEIKATSSFVHPATTGTSIGSPIGKFPGYSLLIAYLAISISIML</sequence>
<proteinExistence type="predicted"/>
<dbReference type="OrthoDB" id="3945090at2759"/>
<dbReference type="GeneID" id="19334009"/>
<dbReference type="EMBL" id="KB446563">
    <property type="protein sequence ID" value="EME78761.1"/>
    <property type="molecule type" value="Genomic_DNA"/>
</dbReference>
<protein>
    <submittedName>
        <fullName evidence="1">Uncharacterized protein</fullName>
    </submittedName>
</protein>